<feature type="region of interest" description="Disordered" evidence="4">
    <location>
        <begin position="1094"/>
        <end position="1118"/>
    </location>
</feature>
<dbReference type="AlphaFoldDB" id="A0A075AD96"/>
<dbReference type="STRING" id="6198.A0A075AD96"/>
<dbReference type="KEGG" id="ovi:T265_00252"/>
<evidence type="ECO:0000259" key="5">
    <source>
        <dbReference type="PROSITE" id="PS50934"/>
    </source>
</evidence>
<keyword evidence="2" id="KW-0863">Zinc-finger</keyword>
<evidence type="ECO:0008006" key="9">
    <source>
        <dbReference type="Google" id="ProtNLM"/>
    </source>
</evidence>
<evidence type="ECO:0000259" key="6">
    <source>
        <dbReference type="PROSITE" id="PS51050"/>
    </source>
</evidence>
<feature type="domain" description="CW-type" evidence="6">
    <location>
        <begin position="108"/>
        <end position="165"/>
    </location>
</feature>
<dbReference type="InterPro" id="IPR007526">
    <property type="entry name" value="SWIRM"/>
</dbReference>
<reference evidence="7 8" key="1">
    <citation type="submission" date="2013-11" db="EMBL/GenBank/DDBJ databases">
        <title>Opisthorchis viverrini - life in the bile duct.</title>
        <authorList>
            <person name="Young N.D."/>
            <person name="Nagarajan N."/>
            <person name="Lin S.J."/>
            <person name="Korhonen P.K."/>
            <person name="Jex A.R."/>
            <person name="Hall R.S."/>
            <person name="Safavi-Hemami H."/>
            <person name="Kaewkong W."/>
            <person name="Bertrand D."/>
            <person name="Gao S."/>
            <person name="Seet Q."/>
            <person name="Wongkham S."/>
            <person name="Teh B.T."/>
            <person name="Wongkham C."/>
            <person name="Intapan P.M."/>
            <person name="Maleewong W."/>
            <person name="Yang X."/>
            <person name="Hu M."/>
            <person name="Wang Z."/>
            <person name="Hofmann A."/>
            <person name="Sternberg P.W."/>
            <person name="Tan P."/>
            <person name="Wang J."/>
            <person name="Gasser R.B."/>
        </authorList>
    </citation>
    <scope>NUCLEOTIDE SEQUENCE [LARGE SCALE GENOMIC DNA]</scope>
</reference>
<dbReference type="PROSITE" id="PS51050">
    <property type="entry name" value="ZF_CW"/>
    <property type="match status" value="1"/>
</dbReference>
<dbReference type="InterPro" id="IPR011124">
    <property type="entry name" value="Znf_CW"/>
</dbReference>
<evidence type="ECO:0000313" key="8">
    <source>
        <dbReference type="Proteomes" id="UP000054324"/>
    </source>
</evidence>
<evidence type="ECO:0000256" key="2">
    <source>
        <dbReference type="ARBA" id="ARBA00022771"/>
    </source>
</evidence>
<dbReference type="InterPro" id="IPR009057">
    <property type="entry name" value="Homeodomain-like_sf"/>
</dbReference>
<sequence length="1144" mass="127240">MNISGFELVQPVSSAFCRNGYCSAIIPLCFAGISAGCARNRSTLGWRHFSFGEHVCHACFELLSQQNKYQGDDSVWRHRMSAWRRERLRMCSVSGRQSAPTALDFLASQLLPWWLQCKECGRWRQLPPRTPIGAPDSCFHPARFTCKEVVKFCGDPCSWPTDERTTLVLSRHRDFLASIQSHAWLQVVPSHETLSTYGVDLTGLSVDPLPGFPVEGNTLKDQGIFKSRDNWIFSPVDIQAWERAAFPEMVRFPTLYLAVRNMLLCLWFANPNRFLTSRLVAEHCFIRGLLRIALCEYWIPRLLEEFTCRGYINFGACELPPISNEVGPNISIRIVGRPHLTSAVATRQILNSLFARRKCSPSAPTVTELGNTYQTFRVGFHPIASTFDERKEELNSLSEICLKLSPSSTDPQCPSAEPSQQNSPSEPCATAKSRSQLNVPLSAQTLDGDSNDIHQLILPAHAWTDRVYSHELHPITSLAKQARLRLRPVDRVLVLSINTDADSGVTALEAVQSSTMVRMEFHVEAVLDMIAQMFDPESAVSLPPIGVKKSVQESWDYFDLQVRDRLTDLDNSQVEKQLVEFHLAAVEYDLTEPLTTILRPNSCSFPTARLDQLPAERYTEFFNDSENSAQNGSIFSWSPHIFSWSPQWLSCQPGRNGATASELSAALLPHGDHGTELPGNIIGISSVHEFASSEDNEQPHIASTPLLNDLAATTSAPPATDGPTSTKVYDGSAFKSLRLHTDDGDTQAVDWVILTCPTEKLRLVFSDDMHTIQELLNYSKGRLAFSTPPSFPLFLPPSLRPLLVEHDECEAEDSTTVNKPVSLSVPDAITPARLITITLVYSSAWWRAIISDLRAKVIKLDDDIVKPNAGDGGGSTNLSAELFALLPTDRENRGFCHVFRDMCPSLQSPGVLQTQIFAAAADHWWDKSDILLTATVDRHLKVLTSHMDNSGTEDTMRLVCYHVARLEHRNRTLSATLPRLCVQVENDQQLFLKPGAWEELARHCHIIIVDSVFCPVESSRLFLNPWTTDGARSLHLTSSAMDTLTSAIQSGVGMAEFALRFMTSLDTRSDVLDSVTGDHGTSLLDSSTCAGDFTTETNDANTSHESDSEMQPDDSCSVSARARRLLKRKHLDNTEDIESTLVTP</sequence>
<evidence type="ECO:0000256" key="3">
    <source>
        <dbReference type="ARBA" id="ARBA00022833"/>
    </source>
</evidence>
<dbReference type="InterPro" id="IPR036388">
    <property type="entry name" value="WH-like_DNA-bd_sf"/>
</dbReference>
<dbReference type="Gene3D" id="1.10.10.10">
    <property type="entry name" value="Winged helix-like DNA-binding domain superfamily/Winged helix DNA-binding domain"/>
    <property type="match status" value="1"/>
</dbReference>
<protein>
    <recommendedName>
        <fullName evidence="9">CW-type domain-containing protein</fullName>
    </recommendedName>
</protein>
<keyword evidence="8" id="KW-1185">Reference proteome</keyword>
<accession>A0A075AD96</accession>
<dbReference type="EMBL" id="KL596620">
    <property type="protein sequence ID" value="KER34075.1"/>
    <property type="molecule type" value="Genomic_DNA"/>
</dbReference>
<keyword evidence="1" id="KW-0479">Metal-binding</keyword>
<feature type="region of interest" description="Disordered" evidence="4">
    <location>
        <begin position="408"/>
        <end position="434"/>
    </location>
</feature>
<dbReference type="PROSITE" id="PS50934">
    <property type="entry name" value="SWIRM"/>
    <property type="match status" value="1"/>
</dbReference>
<dbReference type="OrthoDB" id="6237371at2759"/>
<proteinExistence type="predicted"/>
<dbReference type="RefSeq" id="XP_009162224.1">
    <property type="nucleotide sequence ID" value="XM_009163960.1"/>
</dbReference>
<evidence type="ECO:0000256" key="4">
    <source>
        <dbReference type="SAM" id="MobiDB-lite"/>
    </source>
</evidence>
<feature type="domain" description="SWIRM" evidence="5">
    <location>
        <begin position="224"/>
        <end position="323"/>
    </location>
</feature>
<evidence type="ECO:0000313" key="7">
    <source>
        <dbReference type="EMBL" id="KER34075.1"/>
    </source>
</evidence>
<feature type="compositionally biased region" description="Polar residues" evidence="4">
    <location>
        <begin position="408"/>
        <end position="425"/>
    </location>
</feature>
<dbReference type="GO" id="GO:0008270">
    <property type="term" value="F:zinc ion binding"/>
    <property type="evidence" value="ECO:0007669"/>
    <property type="project" value="UniProtKB-KW"/>
</dbReference>
<dbReference type="GeneID" id="20314440"/>
<organism evidence="7 8">
    <name type="scientific">Opisthorchis viverrini</name>
    <name type="common">Southeast Asian liver fluke</name>
    <dbReference type="NCBI Taxonomy" id="6198"/>
    <lineage>
        <taxon>Eukaryota</taxon>
        <taxon>Metazoa</taxon>
        <taxon>Spiralia</taxon>
        <taxon>Lophotrochozoa</taxon>
        <taxon>Platyhelminthes</taxon>
        <taxon>Trematoda</taxon>
        <taxon>Digenea</taxon>
        <taxon>Opisthorchiida</taxon>
        <taxon>Opisthorchiata</taxon>
        <taxon>Opisthorchiidae</taxon>
        <taxon>Opisthorchis</taxon>
    </lineage>
</organism>
<gene>
    <name evidence="7" type="ORF">T265_00252</name>
</gene>
<keyword evidence="3" id="KW-0862">Zinc</keyword>
<name>A0A075AD96_OPIVI</name>
<dbReference type="Proteomes" id="UP000054324">
    <property type="component" value="Unassembled WGS sequence"/>
</dbReference>
<evidence type="ECO:0000256" key="1">
    <source>
        <dbReference type="ARBA" id="ARBA00022723"/>
    </source>
</evidence>
<dbReference type="CTD" id="20314440"/>
<dbReference type="SUPFAM" id="SSF46689">
    <property type="entry name" value="Homeodomain-like"/>
    <property type="match status" value="1"/>
</dbReference>